<dbReference type="EMBL" id="JACXAC010000007">
    <property type="protein sequence ID" value="MBD2724471.1"/>
    <property type="molecule type" value="Genomic_DNA"/>
</dbReference>
<name>A0ABR8JZU7_9BACT</name>
<comment type="caution">
    <text evidence="3">The sequence shown here is derived from an EMBL/GenBank/DDBJ whole genome shotgun (WGS) entry which is preliminary data.</text>
</comment>
<gene>
    <name evidence="3" type="ORF">IC234_20250</name>
</gene>
<reference evidence="3 4" key="1">
    <citation type="submission" date="2020-09" db="EMBL/GenBank/DDBJ databases">
        <authorList>
            <person name="Kim M.K."/>
        </authorList>
    </citation>
    <scope>NUCLEOTIDE SEQUENCE [LARGE SCALE GENOMIC DNA]</scope>
    <source>
        <strain evidence="3 4">BT189</strain>
    </source>
</reference>
<evidence type="ECO:0000313" key="4">
    <source>
        <dbReference type="Proteomes" id="UP000606003"/>
    </source>
</evidence>
<proteinExistence type="predicted"/>
<feature type="region of interest" description="Disordered" evidence="1">
    <location>
        <begin position="52"/>
        <end position="75"/>
    </location>
</feature>
<keyword evidence="4" id="KW-1185">Reference proteome</keyword>
<protein>
    <submittedName>
        <fullName evidence="3">Uncharacterized protein</fullName>
    </submittedName>
</protein>
<dbReference type="Proteomes" id="UP000606003">
    <property type="component" value="Unassembled WGS sequence"/>
</dbReference>
<feature type="chain" id="PRO_5045326851" evidence="2">
    <location>
        <begin position="21"/>
        <end position="75"/>
    </location>
</feature>
<organism evidence="3 4">
    <name type="scientific">Hymenobacter armeniacus</name>
    <dbReference type="NCBI Taxonomy" id="2771358"/>
    <lineage>
        <taxon>Bacteria</taxon>
        <taxon>Pseudomonadati</taxon>
        <taxon>Bacteroidota</taxon>
        <taxon>Cytophagia</taxon>
        <taxon>Cytophagales</taxon>
        <taxon>Hymenobacteraceae</taxon>
        <taxon>Hymenobacter</taxon>
    </lineage>
</organism>
<evidence type="ECO:0000313" key="3">
    <source>
        <dbReference type="EMBL" id="MBD2724471.1"/>
    </source>
</evidence>
<keyword evidence="2" id="KW-0732">Signal</keyword>
<sequence length="75" mass="8085">MKSLLKFSLLSALIVGGKFAKNTTPVTAAQPVTAQTRPDTSSVVLVHQVLTSEPVKPTREQRPQQSGSGFITEMF</sequence>
<evidence type="ECO:0000256" key="2">
    <source>
        <dbReference type="SAM" id="SignalP"/>
    </source>
</evidence>
<accession>A0ABR8JZU7</accession>
<dbReference type="RefSeq" id="WP_190928308.1">
    <property type="nucleotide sequence ID" value="NZ_JACXAC010000007.1"/>
</dbReference>
<evidence type="ECO:0000256" key="1">
    <source>
        <dbReference type="SAM" id="MobiDB-lite"/>
    </source>
</evidence>
<feature type="signal peptide" evidence="2">
    <location>
        <begin position="1"/>
        <end position="20"/>
    </location>
</feature>